<evidence type="ECO:0000256" key="5">
    <source>
        <dbReference type="SAM" id="MobiDB-lite"/>
    </source>
</evidence>
<keyword evidence="2" id="KW-0436">Ligase</keyword>
<dbReference type="EMBL" id="CP108188">
    <property type="protein sequence ID" value="WTR69361.1"/>
    <property type="molecule type" value="Genomic_DNA"/>
</dbReference>
<keyword evidence="4" id="KW-0067">ATP-binding</keyword>
<dbReference type="Pfam" id="PF13193">
    <property type="entry name" value="AMP-binding_C"/>
    <property type="match status" value="1"/>
</dbReference>
<evidence type="ECO:0000256" key="1">
    <source>
        <dbReference type="ARBA" id="ARBA00006432"/>
    </source>
</evidence>
<dbReference type="Gene3D" id="3.40.50.12780">
    <property type="entry name" value="N-terminal domain of ligase-like"/>
    <property type="match status" value="1"/>
</dbReference>
<name>A0ABZ1L4F4_9ACTN</name>
<reference evidence="8 9" key="1">
    <citation type="submission" date="2022-10" db="EMBL/GenBank/DDBJ databases">
        <title>The complete genomes of actinobacterial strains from the NBC collection.</title>
        <authorList>
            <person name="Joergensen T.S."/>
            <person name="Alvarez Arevalo M."/>
            <person name="Sterndorff E.B."/>
            <person name="Faurdal D."/>
            <person name="Vuksanovic O."/>
            <person name="Mourched A.-S."/>
            <person name="Charusanti P."/>
            <person name="Shaw S."/>
            <person name="Blin K."/>
            <person name="Weber T."/>
        </authorList>
    </citation>
    <scope>NUCLEOTIDE SEQUENCE [LARGE SCALE GENOMIC DNA]</scope>
    <source>
        <strain evidence="8 9">NBC_00123</strain>
    </source>
</reference>
<keyword evidence="3" id="KW-0547">Nucleotide-binding</keyword>
<feature type="region of interest" description="Disordered" evidence="5">
    <location>
        <begin position="70"/>
        <end position="100"/>
    </location>
</feature>
<evidence type="ECO:0000259" key="6">
    <source>
        <dbReference type="Pfam" id="PF00501"/>
    </source>
</evidence>
<evidence type="ECO:0000259" key="7">
    <source>
        <dbReference type="Pfam" id="PF13193"/>
    </source>
</evidence>
<dbReference type="SUPFAM" id="SSF56801">
    <property type="entry name" value="Acetyl-CoA synthetase-like"/>
    <property type="match status" value="1"/>
</dbReference>
<dbReference type="InterPro" id="IPR042099">
    <property type="entry name" value="ANL_N_sf"/>
</dbReference>
<evidence type="ECO:0000256" key="3">
    <source>
        <dbReference type="ARBA" id="ARBA00022741"/>
    </source>
</evidence>
<dbReference type="Gene3D" id="3.30.300.30">
    <property type="match status" value="1"/>
</dbReference>
<keyword evidence="9" id="KW-1185">Reference proteome</keyword>
<accession>A0ABZ1L4F4</accession>
<dbReference type="InterPro" id="IPR025110">
    <property type="entry name" value="AMP-bd_C"/>
</dbReference>
<gene>
    <name evidence="8" type="ORF">OG814_08905</name>
</gene>
<evidence type="ECO:0000256" key="4">
    <source>
        <dbReference type="ARBA" id="ARBA00022840"/>
    </source>
</evidence>
<dbReference type="PANTHER" id="PTHR43605:SF10">
    <property type="entry name" value="ACYL-COA SYNTHETASE MEDIUM CHAIN FAMILY MEMBER 3"/>
    <property type="match status" value="1"/>
</dbReference>
<feature type="domain" description="AMP-dependent synthetase/ligase" evidence="6">
    <location>
        <begin position="106"/>
        <end position="447"/>
    </location>
</feature>
<feature type="compositionally biased region" description="Gly residues" evidence="5">
    <location>
        <begin position="71"/>
        <end position="98"/>
    </location>
</feature>
<dbReference type="RefSeq" id="WP_398168377.1">
    <property type="nucleotide sequence ID" value="NZ_CP108188.1"/>
</dbReference>
<dbReference type="PANTHER" id="PTHR43605">
    <property type="entry name" value="ACYL-COENZYME A SYNTHETASE"/>
    <property type="match status" value="1"/>
</dbReference>
<evidence type="ECO:0000256" key="2">
    <source>
        <dbReference type="ARBA" id="ARBA00022598"/>
    </source>
</evidence>
<evidence type="ECO:0000313" key="9">
    <source>
        <dbReference type="Proteomes" id="UP001622594"/>
    </source>
</evidence>
<comment type="similarity">
    <text evidence="1">Belongs to the ATP-dependent AMP-binding enzyme family.</text>
</comment>
<sequence length="591" mass="62631">MSRAGTSAHEEYRAARDLLLRLRGDREAARAAFRWPRAEHFNWALDWFDVIAENNDRPALELLGRPLSDGGAPGGGVPRGGAAGGGVPRGEGPAGGAPGSDVPVVDRVSFAELAARSDALAVALRESGVRRGDRVLILLGTRVELWETLLGCVKLGAVVVPGYQDLTRAEAADRIGRGAVRHVICAPGIVELLDASTVRVPGLRMAVEADRAGWVPYPDTRRPGRPRFVPDGPTRAADPSFCYFTSGTTSLPKLVEHSHAGYGVGHLSSLYWSGLRPGDRHLNLSAPGWAKHSWSSFFVPWAAEATVLAPPDGGLPPAALPGVLAAHRVTSFCAPPSAWRSLLPYVSGGADAPRLREATAAGEPLTAETVERIEVAWGVRVRDGYGQTEATALIGRAPDTPEPLAPLGHPLPGYRIVLRDPETGETGESGEVCVDLTERPPGLMRGYAGLPERTAEAFADGLYRTGDRGERCADGSIRLLGRMDEVFKSHGHRVSPMEIEAVLRVHPEVADAAVVPCEDPEGGLAPYAVVELRPGGADLTDFTQGRIGAELLALAAERLAPVFVPRGVAVVASLPRTRSGKVRRGELTPGI</sequence>
<protein>
    <submittedName>
        <fullName evidence="8">AMP-binding protein</fullName>
    </submittedName>
</protein>
<dbReference type="Proteomes" id="UP001622594">
    <property type="component" value="Chromosome"/>
</dbReference>
<proteinExistence type="inferred from homology"/>
<feature type="domain" description="AMP-binding enzyme C-terminal" evidence="7">
    <location>
        <begin position="498"/>
        <end position="581"/>
    </location>
</feature>
<dbReference type="InterPro" id="IPR051087">
    <property type="entry name" value="Mitochondrial_ACSM"/>
</dbReference>
<dbReference type="InterPro" id="IPR045851">
    <property type="entry name" value="AMP-bd_C_sf"/>
</dbReference>
<organism evidence="8 9">
    <name type="scientific">Streptomyces zaomyceticus</name>
    <dbReference type="NCBI Taxonomy" id="68286"/>
    <lineage>
        <taxon>Bacteria</taxon>
        <taxon>Bacillati</taxon>
        <taxon>Actinomycetota</taxon>
        <taxon>Actinomycetes</taxon>
        <taxon>Kitasatosporales</taxon>
        <taxon>Streptomycetaceae</taxon>
        <taxon>Streptomyces</taxon>
    </lineage>
</organism>
<dbReference type="InterPro" id="IPR000873">
    <property type="entry name" value="AMP-dep_synth/lig_dom"/>
</dbReference>
<evidence type="ECO:0000313" key="8">
    <source>
        <dbReference type="EMBL" id="WTR69361.1"/>
    </source>
</evidence>
<dbReference type="Pfam" id="PF00501">
    <property type="entry name" value="AMP-binding"/>
    <property type="match status" value="1"/>
</dbReference>